<keyword evidence="1" id="KW-0812">Transmembrane</keyword>
<feature type="transmembrane region" description="Helical" evidence="1">
    <location>
        <begin position="12"/>
        <end position="32"/>
    </location>
</feature>
<evidence type="ECO:0000313" key="3">
    <source>
        <dbReference type="Proteomes" id="UP000288246"/>
    </source>
</evidence>
<dbReference type="EMBL" id="BHYL01000048">
    <property type="protein sequence ID" value="GCD19071.1"/>
    <property type="molecule type" value="Genomic_DNA"/>
</dbReference>
<dbReference type="OrthoDB" id="4820020at2"/>
<sequence length="262" mass="29351">MTRLTLGNVVKVAAVLVFLPLLGYLVLVIGAVRKHLRTSVEGLVYAGAFSAAVFVLDAPWGLRTLLALVAMGASGVRSWHLRDLWLPARRRWWKHDVVGTATVVSTSRAPHTTPVEGAEDLTSTVARVREQADRNRRRLPGDTHRTVVRICDVLDAVIASEQREPTRDARFEYELDAMVRQYLPSVLTSYLAIPPGRVHERQPDGRTPVEELTEQLRILAAQADTLDASRQRRLTADLSTSGNFLRDKYGHRQPDAFDFRVQ</sequence>
<keyword evidence="1" id="KW-1133">Transmembrane helix</keyword>
<protein>
    <submittedName>
        <fullName evidence="2">Uncharacterized protein</fullName>
    </submittedName>
</protein>
<dbReference type="RefSeq" id="WP_124341613.1">
    <property type="nucleotide sequence ID" value="NZ_BHYL01000048.1"/>
</dbReference>
<comment type="caution">
    <text evidence="2">The sequence shown here is derived from an EMBL/GenBank/DDBJ whole genome shotgun (WGS) entry which is preliminary data.</text>
</comment>
<dbReference type="Proteomes" id="UP000288246">
    <property type="component" value="Unassembled WGS sequence"/>
</dbReference>
<evidence type="ECO:0000256" key="1">
    <source>
        <dbReference type="SAM" id="Phobius"/>
    </source>
</evidence>
<feature type="transmembrane region" description="Helical" evidence="1">
    <location>
        <begin position="39"/>
        <end position="56"/>
    </location>
</feature>
<organism evidence="2 3">
    <name type="scientific">Cellulomonas algicola</name>
    <dbReference type="NCBI Taxonomy" id="2071633"/>
    <lineage>
        <taxon>Bacteria</taxon>
        <taxon>Bacillati</taxon>
        <taxon>Actinomycetota</taxon>
        <taxon>Actinomycetes</taxon>
        <taxon>Micrococcales</taxon>
        <taxon>Cellulomonadaceae</taxon>
        <taxon>Cellulomonas</taxon>
    </lineage>
</organism>
<gene>
    <name evidence="2" type="ORF">CTKZ_06330</name>
</gene>
<reference evidence="2 3" key="1">
    <citation type="submission" date="2018-11" db="EMBL/GenBank/DDBJ databases">
        <title>Draft genome sequence of Cellulomonas takizawaensis strain TKZ-21.</title>
        <authorList>
            <person name="Yamamura H."/>
            <person name="Hayashi T."/>
            <person name="Hamada M."/>
            <person name="Serisawa Y."/>
            <person name="Matsuyama K."/>
            <person name="Nakagawa Y."/>
            <person name="Otoguro M."/>
            <person name="Yanagida F."/>
            <person name="Hayakawa M."/>
        </authorList>
    </citation>
    <scope>NUCLEOTIDE SEQUENCE [LARGE SCALE GENOMIC DNA]</scope>
    <source>
        <strain evidence="2 3">TKZ-21</strain>
    </source>
</reference>
<evidence type="ECO:0000313" key="2">
    <source>
        <dbReference type="EMBL" id="GCD19071.1"/>
    </source>
</evidence>
<name>A0A401UWL9_9CELL</name>
<proteinExistence type="predicted"/>
<dbReference type="AlphaFoldDB" id="A0A401UWL9"/>
<accession>A0A401UWL9</accession>
<keyword evidence="3" id="KW-1185">Reference proteome</keyword>
<keyword evidence="1" id="KW-0472">Membrane</keyword>